<dbReference type="EMBL" id="CAJVPY010013827">
    <property type="protein sequence ID" value="CAG8742942.1"/>
    <property type="molecule type" value="Genomic_DNA"/>
</dbReference>
<proteinExistence type="predicted"/>
<dbReference type="Proteomes" id="UP000789405">
    <property type="component" value="Unassembled WGS sequence"/>
</dbReference>
<feature type="non-terminal residue" evidence="2">
    <location>
        <position position="91"/>
    </location>
</feature>
<name>A0A9N9INA6_9GLOM</name>
<comment type="caution">
    <text evidence="2">The sequence shown here is derived from an EMBL/GenBank/DDBJ whole genome shotgun (WGS) entry which is preliminary data.</text>
</comment>
<accession>A0A9N9INA6</accession>
<sequence length="91" mass="10484">KKPLYFLDNLYSLNSNEELDSVTTGKSDNKVIDNSNNISNTEVESQNNSCKQSHTRHEDILNLDIKLKLIKDILVQKEFKTLDYGLNKLQN</sequence>
<protein>
    <submittedName>
        <fullName evidence="2">3262_t:CDS:1</fullName>
    </submittedName>
</protein>
<dbReference type="AlphaFoldDB" id="A0A9N9INA6"/>
<gene>
    <name evidence="2" type="ORF">DERYTH_LOCUS16170</name>
</gene>
<evidence type="ECO:0000313" key="3">
    <source>
        <dbReference type="Proteomes" id="UP000789405"/>
    </source>
</evidence>
<evidence type="ECO:0000256" key="1">
    <source>
        <dbReference type="SAM" id="MobiDB-lite"/>
    </source>
</evidence>
<feature type="region of interest" description="Disordered" evidence="1">
    <location>
        <begin position="22"/>
        <end position="51"/>
    </location>
</feature>
<evidence type="ECO:0000313" key="2">
    <source>
        <dbReference type="EMBL" id="CAG8742942.1"/>
    </source>
</evidence>
<organism evidence="2 3">
    <name type="scientific">Dentiscutata erythropus</name>
    <dbReference type="NCBI Taxonomy" id="1348616"/>
    <lineage>
        <taxon>Eukaryota</taxon>
        <taxon>Fungi</taxon>
        <taxon>Fungi incertae sedis</taxon>
        <taxon>Mucoromycota</taxon>
        <taxon>Glomeromycotina</taxon>
        <taxon>Glomeromycetes</taxon>
        <taxon>Diversisporales</taxon>
        <taxon>Gigasporaceae</taxon>
        <taxon>Dentiscutata</taxon>
    </lineage>
</organism>
<keyword evidence="3" id="KW-1185">Reference proteome</keyword>
<reference evidence="2" key="1">
    <citation type="submission" date="2021-06" db="EMBL/GenBank/DDBJ databases">
        <authorList>
            <person name="Kallberg Y."/>
            <person name="Tangrot J."/>
            <person name="Rosling A."/>
        </authorList>
    </citation>
    <scope>NUCLEOTIDE SEQUENCE</scope>
    <source>
        <strain evidence="2">MA453B</strain>
    </source>
</reference>